<keyword evidence="1" id="KW-0472">Membrane</keyword>
<comment type="caution">
    <text evidence="3">The sequence shown here is derived from an EMBL/GenBank/DDBJ whole genome shotgun (WGS) entry which is preliminary data.</text>
</comment>
<keyword evidence="1" id="KW-0812">Transmembrane</keyword>
<reference evidence="3 4" key="1">
    <citation type="submission" date="2018-08" db="EMBL/GenBank/DDBJ databases">
        <title>Aphanomyces genome sequencing and annotation.</title>
        <authorList>
            <person name="Minardi D."/>
            <person name="Oidtmann B."/>
            <person name="Van Der Giezen M."/>
            <person name="Studholme D.J."/>
        </authorList>
    </citation>
    <scope>NUCLEOTIDE SEQUENCE [LARGE SCALE GENOMIC DNA]</scope>
    <source>
        <strain evidence="3 4">NJM0002</strain>
    </source>
</reference>
<feature type="transmembrane region" description="Helical" evidence="1">
    <location>
        <begin position="12"/>
        <end position="32"/>
    </location>
</feature>
<dbReference type="GO" id="GO:0006122">
    <property type="term" value="P:mitochondrial electron transport, ubiquinol to cytochrome c"/>
    <property type="evidence" value="ECO:0007669"/>
    <property type="project" value="TreeGrafter"/>
</dbReference>
<name>A0A418AJM5_9STRA</name>
<evidence type="ECO:0000313" key="4">
    <source>
        <dbReference type="Proteomes" id="UP000285060"/>
    </source>
</evidence>
<dbReference type="InterPro" id="IPR027387">
    <property type="entry name" value="Cytb/b6-like_sf"/>
</dbReference>
<feature type="domain" description="Cytochrome b/b6 N-terminal region profile" evidence="2">
    <location>
        <begin position="1"/>
        <end position="59"/>
    </location>
</feature>
<keyword evidence="4" id="KW-1185">Reference proteome</keyword>
<gene>
    <name evidence="3" type="ORF">DYB32_009889</name>
</gene>
<dbReference type="GO" id="GO:0016491">
    <property type="term" value="F:oxidoreductase activity"/>
    <property type="evidence" value="ECO:0007669"/>
    <property type="project" value="InterPro"/>
</dbReference>
<dbReference type="Gene3D" id="1.20.810.10">
    <property type="entry name" value="Cytochrome Bc1 Complex, Chain C"/>
    <property type="match status" value="1"/>
</dbReference>
<dbReference type="Proteomes" id="UP000285060">
    <property type="component" value="Unassembled WGS sequence"/>
</dbReference>
<dbReference type="GO" id="GO:0008121">
    <property type="term" value="F:quinol-cytochrome-c reductase activity"/>
    <property type="evidence" value="ECO:0007669"/>
    <property type="project" value="TreeGrafter"/>
</dbReference>
<protein>
    <recommendedName>
        <fullName evidence="2">Cytochrome b/b6 N-terminal region profile domain-containing protein</fullName>
    </recommendedName>
</protein>
<organism evidence="3 4">
    <name type="scientific">Aphanomyces invadans</name>
    <dbReference type="NCBI Taxonomy" id="157072"/>
    <lineage>
        <taxon>Eukaryota</taxon>
        <taxon>Sar</taxon>
        <taxon>Stramenopiles</taxon>
        <taxon>Oomycota</taxon>
        <taxon>Saprolegniomycetes</taxon>
        <taxon>Saprolegniales</taxon>
        <taxon>Verrucalvaceae</taxon>
        <taxon>Aphanomyces</taxon>
    </lineage>
</organism>
<evidence type="ECO:0000259" key="2">
    <source>
        <dbReference type="PROSITE" id="PS51002"/>
    </source>
</evidence>
<feature type="transmembrane region" description="Helical" evidence="1">
    <location>
        <begin position="44"/>
        <end position="61"/>
    </location>
</feature>
<dbReference type="PROSITE" id="PS51002">
    <property type="entry name" value="CYTB_NTER"/>
    <property type="match status" value="1"/>
</dbReference>
<dbReference type="InterPro" id="IPR005797">
    <property type="entry name" value="Cyt_b/b6_N"/>
</dbReference>
<accession>A0A418AJM5</accession>
<proteinExistence type="predicted"/>
<dbReference type="PANTHER" id="PTHR19271">
    <property type="entry name" value="CYTOCHROME B"/>
    <property type="match status" value="1"/>
</dbReference>
<dbReference type="EMBL" id="QUSY01001687">
    <property type="protein sequence ID" value="RHY24042.1"/>
    <property type="molecule type" value="Genomic_DNA"/>
</dbReference>
<sequence length="201" mass="22473">MRDVNYGWLIRYIHANGASFFYIVVYIHMFRGLYYGSYITPREYLWCSGVLIFIAMMATIGDSCIDLSPRCCSRGQLDAAGTSLLPTRATSTRYSTCARHDFAGQNSVHGVARQLCGLEPMQQRRQILTTRSPVHRTNDRASTTTGITATKLKLNTSSRHSQRTQTGIPSSNGRTFHRIRDLLVSASCGSQDVLAIIQNRT</sequence>
<dbReference type="GO" id="GO:0016020">
    <property type="term" value="C:membrane"/>
    <property type="evidence" value="ECO:0007669"/>
    <property type="project" value="InterPro"/>
</dbReference>
<evidence type="ECO:0000256" key="1">
    <source>
        <dbReference type="SAM" id="Phobius"/>
    </source>
</evidence>
<dbReference type="SUPFAM" id="SSF81342">
    <property type="entry name" value="Transmembrane di-heme cytochromes"/>
    <property type="match status" value="1"/>
</dbReference>
<dbReference type="InterPro" id="IPR016174">
    <property type="entry name" value="Di-haem_cyt_TM"/>
</dbReference>
<dbReference type="Pfam" id="PF00033">
    <property type="entry name" value="Cytochrome_B"/>
    <property type="match status" value="1"/>
</dbReference>
<dbReference type="PANTHER" id="PTHR19271:SF16">
    <property type="entry name" value="CYTOCHROME B"/>
    <property type="match status" value="1"/>
</dbReference>
<dbReference type="GO" id="GO:0005739">
    <property type="term" value="C:mitochondrion"/>
    <property type="evidence" value="ECO:0007669"/>
    <property type="project" value="GOC"/>
</dbReference>
<evidence type="ECO:0000313" key="3">
    <source>
        <dbReference type="EMBL" id="RHY24042.1"/>
    </source>
</evidence>
<keyword evidence="1" id="KW-1133">Transmembrane helix</keyword>
<dbReference type="AlphaFoldDB" id="A0A418AJM5"/>